<dbReference type="PANTHER" id="PTHR30121">
    <property type="entry name" value="UNCHARACTERIZED PROTEIN YJGR-RELATED"/>
    <property type="match status" value="1"/>
</dbReference>
<evidence type="ECO:0000313" key="4">
    <source>
        <dbReference type="Proteomes" id="UP000198860"/>
    </source>
</evidence>
<protein>
    <submittedName>
        <fullName evidence="3">DNA phosphorothioation-dependent restriction protein DptH</fullName>
    </submittedName>
</protein>
<reference evidence="4" key="1">
    <citation type="submission" date="2016-10" db="EMBL/GenBank/DDBJ databases">
        <authorList>
            <person name="Varghese N."/>
            <person name="Submissions S."/>
        </authorList>
    </citation>
    <scope>NUCLEOTIDE SEQUENCE [LARGE SCALE GENOMIC DNA]</scope>
    <source>
        <strain evidence="4">CGMCC 1.3703</strain>
    </source>
</reference>
<feature type="region of interest" description="Disordered" evidence="1">
    <location>
        <begin position="1292"/>
        <end position="1378"/>
    </location>
</feature>
<feature type="compositionally biased region" description="Polar residues" evidence="1">
    <location>
        <begin position="1341"/>
        <end position="1366"/>
    </location>
</feature>
<dbReference type="Gene3D" id="3.40.50.300">
    <property type="entry name" value="P-loop containing nucleotide triphosphate hydrolases"/>
    <property type="match status" value="2"/>
</dbReference>
<dbReference type="PANTHER" id="PTHR30121:SF11">
    <property type="entry name" value="AAA+ ATPASE DOMAIN-CONTAINING PROTEIN"/>
    <property type="match status" value="1"/>
</dbReference>
<organism evidence="3 4">
    <name type="scientific">Halobacillus aidingensis</name>
    <dbReference type="NCBI Taxonomy" id="240303"/>
    <lineage>
        <taxon>Bacteria</taxon>
        <taxon>Bacillati</taxon>
        <taxon>Bacillota</taxon>
        <taxon>Bacilli</taxon>
        <taxon>Bacillales</taxon>
        <taxon>Bacillaceae</taxon>
        <taxon>Halobacillus</taxon>
    </lineage>
</organism>
<feature type="compositionally biased region" description="Polar residues" evidence="1">
    <location>
        <begin position="1322"/>
        <end position="1331"/>
    </location>
</feature>
<evidence type="ECO:0000256" key="1">
    <source>
        <dbReference type="SAM" id="MobiDB-lite"/>
    </source>
</evidence>
<proteinExistence type="predicted"/>
<dbReference type="InterPro" id="IPR051162">
    <property type="entry name" value="T4SS_component"/>
</dbReference>
<dbReference type="EMBL" id="FNIZ01000007">
    <property type="protein sequence ID" value="SDO74326.1"/>
    <property type="molecule type" value="Genomic_DNA"/>
</dbReference>
<evidence type="ECO:0000259" key="2">
    <source>
        <dbReference type="Pfam" id="PF01935"/>
    </source>
</evidence>
<evidence type="ECO:0000313" key="3">
    <source>
        <dbReference type="EMBL" id="SDO74326.1"/>
    </source>
</evidence>
<keyword evidence="4" id="KW-1185">Reference proteome</keyword>
<gene>
    <name evidence="3" type="ORF">SAMN05421677_107197</name>
</gene>
<dbReference type="Pfam" id="PF01935">
    <property type="entry name" value="DUF87"/>
    <property type="match status" value="1"/>
</dbReference>
<dbReference type="SUPFAM" id="SSF52540">
    <property type="entry name" value="P-loop containing nucleoside triphosphate hydrolases"/>
    <property type="match status" value="1"/>
</dbReference>
<accession>A0A1H0M281</accession>
<dbReference type="InterPro" id="IPR002789">
    <property type="entry name" value="HerA_central"/>
</dbReference>
<dbReference type="NCBIfam" id="TIGR03237">
    <property type="entry name" value="dnd_assoc_2"/>
    <property type="match status" value="1"/>
</dbReference>
<dbReference type="OrthoDB" id="9758751at2"/>
<name>A0A1H0M281_HALAD</name>
<dbReference type="Proteomes" id="UP000198860">
    <property type="component" value="Unassembled WGS sequence"/>
</dbReference>
<dbReference type="InterPro" id="IPR027417">
    <property type="entry name" value="P-loop_NTPase"/>
</dbReference>
<sequence>MLNMSNRFYDYLTGNLKDFFKRQNLEGGERFYLQLEEEPEVADFFNSLSQSEFSHEFKYQHEHGELYRTIALHIDGVRIVVAATIDEVKPDFLVTLRNNVSEQKGEWERTALLSICHETLDSIRGGSSDLQREGMPFHVKSIANKLKSDLEKDTTLSVQEKEVLHFHLDRKLKDSLLQPSIWDYEEVLSLLHKGRIDREDFNSLSLFPDNLIHQEPNMKRNEVRKRLDDNSSLFERVQRIHEYGNEETELEKVFDDKIAASLKKESWQNTEFKPIIDSYSQRKSKTLNYKDTETKKLNKDVSYWEKPLSETKAGNRKRHIIIFASPEESKVEMSFEFDDYLSKNYVDNKNKDKEAQADASGKKFNVKLPVYPDHAGFFKMRYKHKEENKSTYEFMFCVLPISEKTLIGIETSYEVKVTQSKSHISINYEGQLMKLGEGVDVVERNITESGESIALAEDTVTKLEVDTAAWGEGPLPVNIIVDGIQIPMQINDKETRARPILAKNVWKLKREREQSFHLVENRLKQGTFEAYMHNDFKGKVELEQKWIQEGMASGTMEFGELQAIRLNLPHDVKEAYDNLLDIMDEKEFLPSLGYLDGDIKEAAEKFVFSYQKEISEIQEHVLLDDSQKGLMNLGFIRNKEDIWMTPFHPLNLSYQLYLNEILGAEEVDAHILDRLHPQNLLPFIYGQGDSLYRPTMESDTPEWIDYKPENQVTVGNANEFMAKVVREKMNQFVQHFDYLFLDASKSPLLLNIIQIHNDTEIVKGVFNYLKGKLEKDGPHSLFPVKLALYRNTHSMSAFESFSILENPEQVEEEFGLSLKSKDYDKSDVLRHIRENISYYKLELEEKTKFDYAHISFFKMPTQDSDALHRVDQIESGMSLDGLLSSVNSIASEADYRSGFGLKNSPAGSNILIETATYVNELAANMKNEASNSYSKNESIVIRTSTQGYAMLDEIYKSSAWVTFIDPGVDLEFFQKPASNLLVIHYSDQYSSSDRYDAITVTDKSDQYKMVIEEYLKEHKVPVNAERIDSAIQTFNAINGEWLLRIIGSKGQFAREKVSIISAMKYAESFFHHENIQWIPVSLEEILRVAGAVNLTKGDGLFSTSNLQSRGKHSDDVLLIGLEKRDGNLYVHFYPIEVKIGGIQNSKARLQIDQTAKLFHKHLRQDEDDSFINKFYRNFFAHILLANAKKLHSNGLWDDARFHSVEDLKPMLLNDDFIIAEHLEDSIGKGAVLTFRKDHHYRSAVKEEDILMLTLLEDDAYKGIVTPIEEIRDKMEKGYFDLPADKLLSSLYTSCPEDPNHQTGVSYEETQEADDHDPIESGSIGTTDGQTKGNDDQEKSSLEGTTPPEQDVQKYSNGTSDEVTQQGDGELVEPAPKSAVELEDIRIPIGKVEGSEAEVHWEFGNPGLANRHMFTVGRSGQGKTYFIQCMLLELAKQGISSIIIDYTDGYKKSQLEEEFKEELGDDLEQFIVRAKKFPVNPFKRNMKMLDEDIHIPEDDSDVAERIKNVIGSIYESLGIQQLNSIYQAVIKGMRQYDEEMSLPRLGEILEEDGSATAKTALSQMNLLIDKNPFDYDEKFDWSFLGRDEGKVFIVQLTGYSPDVQNMITEFILWDLWYYKLQHGNKNKPFPIVLDEMQRLDMSGDAPTSKILTEGRKFGWSGWFATQFTKGFASDHLSRLQNAAQKIYFNPTENEISSIAATFSQDTPSRKQWEEKLKNLKKGQCVVYGPVLGKDGELKGSMPVVVNISSMKERL</sequence>
<dbReference type="InterPro" id="IPR017646">
    <property type="entry name" value="Dnd_assoc_2"/>
</dbReference>
<dbReference type="STRING" id="240303.SAMN05421677_107197"/>
<feature type="domain" description="Helicase HerA central" evidence="2">
    <location>
        <begin position="1387"/>
        <end position="1611"/>
    </location>
</feature>